<dbReference type="EMBL" id="JAAVMX010000011">
    <property type="protein sequence ID" value="KAF4504287.1"/>
    <property type="molecule type" value="Genomic_DNA"/>
</dbReference>
<accession>A0A8H4LSR8</accession>
<dbReference type="AlphaFoldDB" id="A0A8H4LSR8"/>
<dbReference type="Proteomes" id="UP000557566">
    <property type="component" value="Unassembled WGS sequence"/>
</dbReference>
<keyword evidence="3" id="KW-1185">Reference proteome</keyword>
<evidence type="ECO:0000256" key="1">
    <source>
        <dbReference type="SAM" id="MobiDB-lite"/>
    </source>
</evidence>
<gene>
    <name evidence="2" type="ORF">G6O67_008454</name>
</gene>
<evidence type="ECO:0000313" key="3">
    <source>
        <dbReference type="Proteomes" id="UP000557566"/>
    </source>
</evidence>
<name>A0A8H4LSR8_9HYPO</name>
<proteinExistence type="predicted"/>
<organism evidence="2 3">
    <name type="scientific">Ophiocordyceps sinensis</name>
    <dbReference type="NCBI Taxonomy" id="72228"/>
    <lineage>
        <taxon>Eukaryota</taxon>
        <taxon>Fungi</taxon>
        <taxon>Dikarya</taxon>
        <taxon>Ascomycota</taxon>
        <taxon>Pezizomycotina</taxon>
        <taxon>Sordariomycetes</taxon>
        <taxon>Hypocreomycetidae</taxon>
        <taxon>Hypocreales</taxon>
        <taxon>Ophiocordycipitaceae</taxon>
        <taxon>Ophiocordyceps</taxon>
    </lineage>
</organism>
<comment type="caution">
    <text evidence="2">The sequence shown here is derived from an EMBL/GenBank/DDBJ whole genome shotgun (WGS) entry which is preliminary data.</text>
</comment>
<protein>
    <submittedName>
        <fullName evidence="2">Uncharacterized protein</fullName>
    </submittedName>
</protein>
<sequence length="109" mass="12289">MTRLARPQVPAARRGTVQPEPCRRSQPDVHPEGINQPEAPTRGTNTRHQHGAPTRGTNTRQHPFVTARRPSCHQAEPDLVAGTSSHSSVIHPLFHSFFYTNLRRRLDMI</sequence>
<evidence type="ECO:0000313" key="2">
    <source>
        <dbReference type="EMBL" id="KAF4504287.1"/>
    </source>
</evidence>
<reference evidence="2 3" key="1">
    <citation type="journal article" date="2020" name="Genome Biol. Evol.">
        <title>A new high-quality draft genome assembly of the Chinese cordyceps Ophiocordyceps sinensis.</title>
        <authorList>
            <person name="Shu R."/>
            <person name="Zhang J."/>
            <person name="Meng Q."/>
            <person name="Zhang H."/>
            <person name="Zhou G."/>
            <person name="Li M."/>
            <person name="Wu P."/>
            <person name="Zhao Y."/>
            <person name="Chen C."/>
            <person name="Qin Q."/>
        </authorList>
    </citation>
    <scope>NUCLEOTIDE SEQUENCE [LARGE SCALE GENOMIC DNA]</scope>
    <source>
        <strain evidence="2 3">IOZ07</strain>
    </source>
</reference>
<feature type="compositionally biased region" description="Basic and acidic residues" evidence="1">
    <location>
        <begin position="21"/>
        <end position="31"/>
    </location>
</feature>
<feature type="region of interest" description="Disordered" evidence="1">
    <location>
        <begin position="1"/>
        <end position="62"/>
    </location>
</feature>